<protein>
    <submittedName>
        <fullName evidence="1">Uncharacterized protein</fullName>
    </submittedName>
</protein>
<evidence type="ECO:0000313" key="1">
    <source>
        <dbReference type="EMBL" id="QIP41433.1"/>
    </source>
</evidence>
<name>A0A1F2PXG7_RHOER</name>
<reference evidence="1 2" key="1">
    <citation type="submission" date="2020-03" db="EMBL/GenBank/DDBJ databases">
        <title>Screen low temperature-resistant strains for efficient degradation of petroleum hydrocarbons under the low temperature.</title>
        <authorList>
            <person name="Wang Y."/>
            <person name="Chen J."/>
        </authorList>
    </citation>
    <scope>NUCLEOTIDE SEQUENCE [LARGE SCALE GENOMIC DNA]</scope>
    <source>
        <strain evidence="1 2">KB1</strain>
    </source>
</reference>
<gene>
    <name evidence="1" type="ORF">G9444_4189</name>
</gene>
<sequence>MSLEDLNPLELIQKLIELLSGFSSDPETPEVP</sequence>
<accession>A0A1F2PXG7</accession>
<dbReference type="AlphaFoldDB" id="A0A1F2PXG7"/>
<dbReference type="Proteomes" id="UP000502345">
    <property type="component" value="Chromosome"/>
</dbReference>
<dbReference type="EMBL" id="CP050124">
    <property type="protein sequence ID" value="QIP41433.1"/>
    <property type="molecule type" value="Genomic_DNA"/>
</dbReference>
<proteinExistence type="predicted"/>
<organism evidence="1 2">
    <name type="scientific">Rhodococcus erythropolis</name>
    <name type="common">Arthrobacter picolinophilus</name>
    <dbReference type="NCBI Taxonomy" id="1833"/>
    <lineage>
        <taxon>Bacteria</taxon>
        <taxon>Bacillati</taxon>
        <taxon>Actinomycetota</taxon>
        <taxon>Actinomycetes</taxon>
        <taxon>Mycobacteriales</taxon>
        <taxon>Nocardiaceae</taxon>
        <taxon>Rhodococcus</taxon>
        <taxon>Rhodococcus erythropolis group</taxon>
    </lineage>
</organism>
<evidence type="ECO:0000313" key="2">
    <source>
        <dbReference type="Proteomes" id="UP000502345"/>
    </source>
</evidence>